<evidence type="ECO:0000313" key="2">
    <source>
        <dbReference type="EMBL" id="CCG00408.1"/>
    </source>
</evidence>
<evidence type="ECO:0008006" key="3">
    <source>
        <dbReference type="Google" id="ProtNLM"/>
    </source>
</evidence>
<evidence type="ECO:0000313" key="1">
    <source>
        <dbReference type="EMBL" id="CCG00368.1"/>
    </source>
</evidence>
<dbReference type="PROSITE" id="PS51257">
    <property type="entry name" value="PROKAR_LIPOPROTEIN"/>
    <property type="match status" value="1"/>
</dbReference>
<sequence length="199" mass="22941">MKKIIIYPLFCLLILACSKSDDGEQLPEVIEEEIEQLFSCVSYDDLLDPQTTNQDDLMQYWTKFAADVKCTRGGPDYNERHSQLNIFFEYRSAAQIAAGVTPDHIAYSTFAGYCNDKVVNVGVLYNEWTEKNLLQRLWIMYHEFGHDVYKYEHSTDPADIMFPASTRGDININDFIGAKDRMFKRSFPGIKYIPCPTDS</sequence>
<accession>H6RH97</accession>
<dbReference type="EMBL" id="FO117606">
    <property type="protein sequence ID" value="CCG00368.1"/>
    <property type="molecule type" value="Genomic_DNA"/>
</dbReference>
<protein>
    <recommendedName>
        <fullName evidence="3">Lipoprotein</fullName>
    </recommendedName>
</protein>
<organism evidence="2">
    <name type="scientific">uncultured Flavobacteriia bacterium</name>
    <dbReference type="NCBI Taxonomy" id="212695"/>
    <lineage>
        <taxon>Bacteria</taxon>
        <taxon>Pseudomonadati</taxon>
        <taxon>Bacteroidota</taxon>
        <taxon>Flavobacteriia</taxon>
        <taxon>environmental samples</taxon>
    </lineage>
</organism>
<reference evidence="2" key="1">
    <citation type="journal article" date="2012" name="Environ. Microbiol.">
        <title>Genomic content of uncultured Bacteroidetes from contrasting oceanic provinces in the North Atlantic Ocean.</title>
        <authorList>
            <person name="Gomez-Pereira P.R."/>
            <person name="Schuler M."/>
            <person name="Fuchs B.M."/>
            <person name="Bennke C."/>
            <person name="Teeling H."/>
            <person name="Waldmann J."/>
            <person name="Richter M."/>
            <person name="Barbe V."/>
            <person name="Bataille E."/>
            <person name="Glockner F.O."/>
            <person name="Amann R."/>
        </authorList>
    </citation>
    <scope>NUCLEOTIDE SEQUENCE</scope>
</reference>
<proteinExistence type="predicted"/>
<dbReference type="AlphaFoldDB" id="H6RH97"/>
<reference evidence="2" key="2">
    <citation type="submission" date="2012-02" db="EMBL/GenBank/DDBJ databases">
        <authorList>
            <person name="Genoscope - CEA"/>
        </authorList>
    </citation>
    <scope>NUCLEOTIDE SEQUENCE</scope>
</reference>
<name>H6RH97_9BACT</name>
<gene>
    <name evidence="2" type="ORF">VIS_S18_DB-B8_0013</name>
    <name evidence="1" type="ORF">VIS_S18DAB70013</name>
</gene>
<dbReference type="SUPFAM" id="SSF55486">
    <property type="entry name" value="Metalloproteases ('zincins'), catalytic domain"/>
    <property type="match status" value="1"/>
</dbReference>
<dbReference type="EMBL" id="FO117607">
    <property type="protein sequence ID" value="CCG00408.1"/>
    <property type="molecule type" value="Genomic_DNA"/>
</dbReference>